<keyword evidence="2" id="KW-1185">Reference proteome</keyword>
<dbReference type="Proteomes" id="UP000028607">
    <property type="component" value="Unassembled WGS sequence"/>
</dbReference>
<dbReference type="Pfam" id="PF02597">
    <property type="entry name" value="ThiS"/>
    <property type="match status" value="1"/>
</dbReference>
<dbReference type="RefSeq" id="WP_038147749.1">
    <property type="nucleotide sequence ID" value="NZ_AQRC01000012.1"/>
</dbReference>
<dbReference type="PATRIC" id="fig|1317124.6.peg.2911"/>
<sequence length="65" mass="6496">MRVEVNGKPREVAARDLAALLAELGIAGESVATALDGGFVPRGARAGAVLEPGAKVEILAPMQGG</sequence>
<dbReference type="SUPFAM" id="SSF54285">
    <property type="entry name" value="MoaD/ThiS"/>
    <property type="match status" value="1"/>
</dbReference>
<evidence type="ECO:0000313" key="2">
    <source>
        <dbReference type="Proteomes" id="UP000028607"/>
    </source>
</evidence>
<dbReference type="InterPro" id="IPR016155">
    <property type="entry name" value="Mopterin_synth/thiamin_S_b"/>
</dbReference>
<dbReference type="InterPro" id="IPR012675">
    <property type="entry name" value="Beta-grasp_dom_sf"/>
</dbReference>
<reference evidence="1 2" key="2">
    <citation type="journal article" date="2015" name="Antonie Van Leeuwenhoek">
        <title>Thioclava indica sp. nov., isolated from surface seawater of the Indian Ocean.</title>
        <authorList>
            <person name="Liu Y."/>
            <person name="Lai Q."/>
            <person name="Du J."/>
            <person name="Xu H."/>
            <person name="Jiang L."/>
            <person name="Shao Z."/>
        </authorList>
    </citation>
    <scope>NUCLEOTIDE SEQUENCE [LARGE SCALE GENOMIC DNA]</scope>
    <source>
        <strain evidence="1 2">13D2W-2</strain>
    </source>
</reference>
<dbReference type="InterPro" id="IPR003749">
    <property type="entry name" value="ThiS/MoaD-like"/>
</dbReference>
<dbReference type="Gene3D" id="3.10.20.30">
    <property type="match status" value="1"/>
</dbReference>
<organism evidence="1 2">
    <name type="scientific">Thioclava atlantica</name>
    <dbReference type="NCBI Taxonomy" id="1317124"/>
    <lineage>
        <taxon>Bacteria</taxon>
        <taxon>Pseudomonadati</taxon>
        <taxon>Pseudomonadota</taxon>
        <taxon>Alphaproteobacteria</taxon>
        <taxon>Rhodobacterales</taxon>
        <taxon>Paracoccaceae</taxon>
        <taxon>Thioclava</taxon>
    </lineage>
</organism>
<reference evidence="2" key="1">
    <citation type="submission" date="2013-04" db="EMBL/GenBank/DDBJ databases">
        <title>Thioclava sp. 13D2W-2 Genome Sequencing.</title>
        <authorList>
            <person name="Lai Q."/>
            <person name="Li G."/>
            <person name="Shao Z."/>
        </authorList>
    </citation>
    <scope>NUCLEOTIDE SEQUENCE [LARGE SCALE GENOMIC DNA]</scope>
    <source>
        <strain evidence="2">13D2W-2</strain>
    </source>
</reference>
<dbReference type="eggNOG" id="COG2104">
    <property type="taxonomic scope" value="Bacteria"/>
</dbReference>
<comment type="caution">
    <text evidence="1">The sequence shown here is derived from an EMBL/GenBank/DDBJ whole genome shotgun (WGS) entry which is preliminary data.</text>
</comment>
<dbReference type="OrthoDB" id="197113at2"/>
<dbReference type="AlphaFoldDB" id="A0A085TU17"/>
<dbReference type="InterPro" id="IPR010035">
    <property type="entry name" value="Thi_S"/>
</dbReference>
<evidence type="ECO:0000313" key="1">
    <source>
        <dbReference type="EMBL" id="KFE34214.1"/>
    </source>
</evidence>
<accession>A0A085TU17</accession>
<name>A0A085TU17_9RHOB</name>
<dbReference type="STRING" id="1317124.DW2_14475"/>
<gene>
    <name evidence="1" type="ORF">DW2_14475</name>
</gene>
<dbReference type="EMBL" id="AQRC01000012">
    <property type="protein sequence ID" value="KFE34214.1"/>
    <property type="molecule type" value="Genomic_DNA"/>
</dbReference>
<dbReference type="NCBIfam" id="TIGR01683">
    <property type="entry name" value="thiS"/>
    <property type="match status" value="1"/>
</dbReference>
<protein>
    <submittedName>
        <fullName evidence="1">Thiamine biosynthesis protein ThiS</fullName>
    </submittedName>
</protein>
<proteinExistence type="predicted"/>